<dbReference type="Proteomes" id="UP000030108">
    <property type="component" value="Unassembled WGS sequence"/>
</dbReference>
<dbReference type="AlphaFoldDB" id="X8JB71"/>
<reference evidence="2" key="1">
    <citation type="journal article" date="2014" name="Genome Announc.">
        <title>Draft genome sequence of the plant-pathogenic soil fungus Rhizoctonia solani anastomosis group 3 strain Rhs1AP.</title>
        <authorList>
            <person name="Cubeta M.A."/>
            <person name="Thomas E."/>
            <person name="Dean R.A."/>
            <person name="Jabaji S."/>
            <person name="Neate S.M."/>
            <person name="Tavantzis S."/>
            <person name="Toda T."/>
            <person name="Vilgalys R."/>
            <person name="Bharathan N."/>
            <person name="Fedorova-Abrams N."/>
            <person name="Pakala S.B."/>
            <person name="Pakala S.M."/>
            <person name="Zafar N."/>
            <person name="Joardar V."/>
            <person name="Losada L."/>
            <person name="Nierman W.C."/>
        </authorList>
    </citation>
    <scope>NUCLEOTIDE SEQUENCE [LARGE SCALE GENOMIC DNA]</scope>
    <source>
        <strain evidence="2">AG-3</strain>
    </source>
</reference>
<evidence type="ECO:0000313" key="1">
    <source>
        <dbReference type="EMBL" id="EUC60899.1"/>
    </source>
</evidence>
<organism evidence="1 2">
    <name type="scientific">Rhizoctonia solani AG-3 Rhs1AP</name>
    <dbReference type="NCBI Taxonomy" id="1086054"/>
    <lineage>
        <taxon>Eukaryota</taxon>
        <taxon>Fungi</taxon>
        <taxon>Dikarya</taxon>
        <taxon>Basidiomycota</taxon>
        <taxon>Agaricomycotina</taxon>
        <taxon>Agaricomycetes</taxon>
        <taxon>Cantharellales</taxon>
        <taxon>Ceratobasidiaceae</taxon>
        <taxon>Rhizoctonia</taxon>
    </lineage>
</organism>
<accession>X8JB71</accession>
<dbReference type="OrthoDB" id="3365698at2759"/>
<proteinExistence type="predicted"/>
<name>X8JB71_9AGAM</name>
<sequence length="563" mass="63567">MIQQWQESHTLLTTAVSRFCDSSTLLEQQCTSQSGNSGDLISRIDSSLDYLQSTLHQQLTLARVSLAQTRNRLARSAVSLPQEILCEIFRHVVYDPTDEDDPSAVMISMERRVEKIYRRLYSLLGVCTAWWRTGLDCKALWSVIPVNLGRRPQSTTLALQRTGSNGLVLALSLPLDTGRIFDALATHLSRFSVINISSNFLPDYTFITLLKMILRNGTSECISSISIKYCRKEEEIIHWGKHATKPFDTFLAALEPQFYQLVGSLSVLRLGALALNWGRTTFSDRLVVLQLSGISLGRQPGIDAFIAALSSAYELRDLKLISIQGVPNITTHIPVGDVSILPHLESLYIEDLCLSMFSIFMTFITPGSYHLTLNLYPSLSTSYFTVDGTPDIRATFASYAQVCAILRLIKIDKLIICMDESNPWSSATGLRALLKSVPKAQTIVMNSYHLDMDILRAFRQPPRPPSWESTRDDLFPKLEVIEFHCSTIESPLGDLKKDIKYLLASHPVRRMVLGVHYHVENEAPLDEDNETIVWLKATVPEFYLFPEQHDPPEKTIVWQLWDV</sequence>
<protein>
    <recommendedName>
        <fullName evidence="3">F-box domain-containing protein</fullName>
    </recommendedName>
</protein>
<dbReference type="EMBL" id="JATN01000319">
    <property type="protein sequence ID" value="EUC60899.1"/>
    <property type="molecule type" value="Genomic_DNA"/>
</dbReference>
<evidence type="ECO:0000313" key="2">
    <source>
        <dbReference type="Proteomes" id="UP000030108"/>
    </source>
</evidence>
<comment type="caution">
    <text evidence="1">The sequence shown here is derived from an EMBL/GenBank/DDBJ whole genome shotgun (WGS) entry which is preliminary data.</text>
</comment>
<feature type="non-terminal residue" evidence="1">
    <location>
        <position position="563"/>
    </location>
</feature>
<gene>
    <name evidence="1" type="ORF">RSOL_374740</name>
</gene>
<evidence type="ECO:0008006" key="3">
    <source>
        <dbReference type="Google" id="ProtNLM"/>
    </source>
</evidence>